<evidence type="ECO:0000256" key="1">
    <source>
        <dbReference type="ARBA" id="ARBA00022679"/>
    </source>
</evidence>
<reference evidence="3 4" key="1">
    <citation type="submission" date="2016-10" db="EMBL/GenBank/DDBJ databases">
        <authorList>
            <person name="de Groot N.N."/>
        </authorList>
    </citation>
    <scope>NUCLEOTIDE SEQUENCE [LARGE SCALE GENOMIC DNA]</scope>
    <source>
        <strain evidence="3 4">ATCC BAA-466</strain>
    </source>
</reference>
<evidence type="ECO:0000313" key="4">
    <source>
        <dbReference type="Proteomes" id="UP000199708"/>
    </source>
</evidence>
<dbReference type="EMBL" id="FNCK01000009">
    <property type="protein sequence ID" value="SDG44834.1"/>
    <property type="molecule type" value="Genomic_DNA"/>
</dbReference>
<sequence>MLINTVCGNGLGSSLILKINVDKILKEIGKTAEVEATDVGSAGSSGADLIVTTSQFKNNLQSINKEVIYVNNVMDKEDLKAQLVAYFENN</sequence>
<dbReference type="InterPro" id="IPR013011">
    <property type="entry name" value="PTS_EIIB_2"/>
</dbReference>
<dbReference type="SUPFAM" id="SSF52794">
    <property type="entry name" value="PTS system IIB component-like"/>
    <property type="match status" value="1"/>
</dbReference>
<dbReference type="PROSITE" id="PS51099">
    <property type="entry name" value="PTS_EIIB_TYPE_2"/>
    <property type="match status" value="1"/>
</dbReference>
<organism evidence="3 4">
    <name type="scientific">Facklamia miroungae</name>
    <dbReference type="NCBI Taxonomy" id="120956"/>
    <lineage>
        <taxon>Bacteria</taxon>
        <taxon>Bacillati</taxon>
        <taxon>Bacillota</taxon>
        <taxon>Bacilli</taxon>
        <taxon>Lactobacillales</taxon>
        <taxon>Aerococcaceae</taxon>
        <taxon>Facklamia</taxon>
    </lineage>
</organism>
<dbReference type="GO" id="GO:0009401">
    <property type="term" value="P:phosphoenolpyruvate-dependent sugar phosphotransferase system"/>
    <property type="evidence" value="ECO:0007669"/>
    <property type="project" value="InterPro"/>
</dbReference>
<keyword evidence="4" id="KW-1185">Reference proteome</keyword>
<dbReference type="InterPro" id="IPR036095">
    <property type="entry name" value="PTS_EIIB-like_sf"/>
</dbReference>
<evidence type="ECO:0000313" key="3">
    <source>
        <dbReference type="EMBL" id="SDG44834.1"/>
    </source>
</evidence>
<dbReference type="AlphaFoldDB" id="A0A1G7UBL3"/>
<dbReference type="Gene3D" id="3.40.50.2300">
    <property type="match status" value="1"/>
</dbReference>
<dbReference type="InterPro" id="IPR003501">
    <property type="entry name" value="PTS_EIIB_2/3"/>
</dbReference>
<dbReference type="GO" id="GO:0008982">
    <property type="term" value="F:protein-N(PI)-phosphohistidine-sugar phosphotransferase activity"/>
    <property type="evidence" value="ECO:0007669"/>
    <property type="project" value="InterPro"/>
</dbReference>
<name>A0A1G7UBL3_9LACT</name>
<evidence type="ECO:0000259" key="2">
    <source>
        <dbReference type="PROSITE" id="PS51099"/>
    </source>
</evidence>
<gene>
    <name evidence="3" type="ORF">SAMN05421791_10931</name>
</gene>
<accession>A0A1G7UBL3</accession>
<feature type="domain" description="PTS EIIB type-2" evidence="2">
    <location>
        <begin position="1"/>
        <end position="90"/>
    </location>
</feature>
<proteinExistence type="predicted"/>
<keyword evidence="1" id="KW-0808">Transferase</keyword>
<dbReference type="Proteomes" id="UP000199708">
    <property type="component" value="Unassembled WGS sequence"/>
</dbReference>
<protein>
    <submittedName>
        <fullName evidence="3">PTS system, ascorbate-specific IIB component</fullName>
    </submittedName>
</protein>
<dbReference type="CDD" id="cd05563">
    <property type="entry name" value="PTS_IIB_ascorbate"/>
    <property type="match status" value="1"/>
</dbReference>
<dbReference type="STRING" id="120956.SAMN05421791_10931"/>
<dbReference type="Pfam" id="PF02302">
    <property type="entry name" value="PTS_IIB"/>
    <property type="match status" value="1"/>
</dbReference>